<evidence type="ECO:0000313" key="1">
    <source>
        <dbReference type="EMBL" id="HGY94904.1"/>
    </source>
</evidence>
<dbReference type="SUPFAM" id="SSF81901">
    <property type="entry name" value="HCP-like"/>
    <property type="match status" value="1"/>
</dbReference>
<dbReference type="SMART" id="SM00671">
    <property type="entry name" value="SEL1"/>
    <property type="match status" value="2"/>
</dbReference>
<protein>
    <submittedName>
        <fullName evidence="1">Sel1 repeat family protein</fullName>
    </submittedName>
</protein>
<dbReference type="PANTHER" id="PTHR43628:SF1">
    <property type="entry name" value="CHITIN SYNTHASE REGULATORY FACTOR 2-RELATED"/>
    <property type="match status" value="1"/>
</dbReference>
<name>A0A7V5CTT8_9BACT</name>
<accession>A0A7V5CTT8</accession>
<reference evidence="1" key="1">
    <citation type="journal article" date="2020" name="mSystems">
        <title>Genome- and Community-Level Interaction Insights into Carbon Utilization and Element Cycling Functions of Hydrothermarchaeota in Hydrothermal Sediment.</title>
        <authorList>
            <person name="Zhou Z."/>
            <person name="Liu Y."/>
            <person name="Xu W."/>
            <person name="Pan J."/>
            <person name="Luo Z.H."/>
            <person name="Li M."/>
        </authorList>
    </citation>
    <scope>NUCLEOTIDE SEQUENCE [LARGE SCALE GENOMIC DNA]</scope>
    <source>
        <strain evidence="1">SpSt-855</strain>
    </source>
</reference>
<comment type="caution">
    <text evidence="1">The sequence shown here is derived from an EMBL/GenBank/DDBJ whole genome shotgun (WGS) entry which is preliminary data.</text>
</comment>
<organism evidence="1">
    <name type="scientific">Acidobacterium capsulatum</name>
    <dbReference type="NCBI Taxonomy" id="33075"/>
    <lineage>
        <taxon>Bacteria</taxon>
        <taxon>Pseudomonadati</taxon>
        <taxon>Acidobacteriota</taxon>
        <taxon>Terriglobia</taxon>
        <taxon>Terriglobales</taxon>
        <taxon>Acidobacteriaceae</taxon>
        <taxon>Acidobacterium</taxon>
    </lineage>
</organism>
<dbReference type="InterPro" id="IPR011990">
    <property type="entry name" value="TPR-like_helical_dom_sf"/>
</dbReference>
<proteinExistence type="predicted"/>
<dbReference type="InterPro" id="IPR052945">
    <property type="entry name" value="Mitotic_Regulator"/>
</dbReference>
<dbReference type="InterPro" id="IPR006597">
    <property type="entry name" value="Sel1-like"/>
</dbReference>
<gene>
    <name evidence="1" type="ORF">ENW50_09520</name>
</gene>
<dbReference type="Gene3D" id="1.25.40.10">
    <property type="entry name" value="Tetratricopeptide repeat domain"/>
    <property type="match status" value="1"/>
</dbReference>
<dbReference type="EMBL" id="DTKL01000060">
    <property type="protein sequence ID" value="HGY94904.1"/>
    <property type="molecule type" value="Genomic_DNA"/>
</dbReference>
<sequence>MSKADDARKHRLSRAEEICLRGQRQQDAGNLASGFRLLLSAAKMGDPVAQNNLGYTYDVGLGIRPNRDAAMFWYMKAYRSKSGDGLAANNIGTIFRDEHNDPEAIRWFKRAVQYGNADANLELAKIYLKNPKLRDKAVSALNAILKATPPIGVGEDTQREARKLLRKIKMIQNVKTKPLGS</sequence>
<dbReference type="PANTHER" id="PTHR43628">
    <property type="entry name" value="ACTIVATOR OF C KINASE PROTEIN 1-RELATED"/>
    <property type="match status" value="1"/>
</dbReference>
<dbReference type="Pfam" id="PF08238">
    <property type="entry name" value="Sel1"/>
    <property type="match status" value="3"/>
</dbReference>
<dbReference type="AlphaFoldDB" id="A0A7V5CTT8"/>